<keyword evidence="6 10" id="KW-0560">Oxidoreductase</keyword>
<evidence type="ECO:0000256" key="9">
    <source>
        <dbReference type="PIRSR" id="PIRSR602401-1"/>
    </source>
</evidence>
<dbReference type="InParanoid" id="A0A1B7NA26"/>
<keyword evidence="5 9" id="KW-0479">Metal-binding</keyword>
<dbReference type="PANTHER" id="PTHR46300">
    <property type="entry name" value="P450, PUTATIVE (EUROFUNG)-RELATED-RELATED"/>
    <property type="match status" value="1"/>
</dbReference>
<dbReference type="Pfam" id="PF00067">
    <property type="entry name" value="p450"/>
    <property type="match status" value="1"/>
</dbReference>
<evidence type="ECO:0000256" key="1">
    <source>
        <dbReference type="ARBA" id="ARBA00001971"/>
    </source>
</evidence>
<dbReference type="PROSITE" id="PS00086">
    <property type="entry name" value="CYTOCHROME_P450"/>
    <property type="match status" value="1"/>
</dbReference>
<dbReference type="PRINTS" id="PR00463">
    <property type="entry name" value="EP450I"/>
</dbReference>
<keyword evidence="4 9" id="KW-0349">Heme</keyword>
<keyword evidence="11" id="KW-0812">Transmembrane</keyword>
<dbReference type="InterPro" id="IPR050364">
    <property type="entry name" value="Cytochrome_P450_fung"/>
</dbReference>
<dbReference type="Gene3D" id="1.10.630.10">
    <property type="entry name" value="Cytochrome P450"/>
    <property type="match status" value="1"/>
</dbReference>
<protein>
    <submittedName>
        <fullName evidence="12">Cytochrome P450</fullName>
    </submittedName>
</protein>
<evidence type="ECO:0000256" key="5">
    <source>
        <dbReference type="ARBA" id="ARBA00022723"/>
    </source>
</evidence>
<reference evidence="12 13" key="1">
    <citation type="submission" date="2016-06" db="EMBL/GenBank/DDBJ databases">
        <title>Comparative genomics of the ectomycorrhizal sister species Rhizopogon vinicolor and Rhizopogon vesiculosus (Basidiomycota: Boletales) reveals a divergence of the mating type B locus.</title>
        <authorList>
            <consortium name="DOE Joint Genome Institute"/>
            <person name="Mujic A.B."/>
            <person name="Kuo A."/>
            <person name="Tritt A."/>
            <person name="Lipzen A."/>
            <person name="Chen C."/>
            <person name="Johnson J."/>
            <person name="Sharma A."/>
            <person name="Barry K."/>
            <person name="Grigoriev I.V."/>
            <person name="Spatafora J.W."/>
        </authorList>
    </citation>
    <scope>NUCLEOTIDE SEQUENCE [LARGE SCALE GENOMIC DNA]</scope>
    <source>
        <strain evidence="12 13">AM-OR11-026</strain>
    </source>
</reference>
<sequence length="517" mass="58794">MVPSADDSRVSILAFLTISFVVIDVLRRLIVNRQHKRLPPGPVPLPLLGNILSIGKEPWLNYTEWGVTYGDLIFVRILHHEAVVINSQHVANALLDKRSRIYSDRPYWATLEPFGWSYNFAFTGYNDKWRVGRRLFHQTFRPESALKFRPMQIKRARELIVNMIDDPQRHHSHFATFTSSTALSAVYGYEASARDDPLVQVIGIAQDLGIPLMTPERAMILEIFPFLLKLPDWCWGSSIKHDARASTHHMTEMKELPFRYAQQHMVDSSFLGQPSMVAENLQRIETQDDALKPMLETALKDTAATAMAGAYETTSSILTCFVLAMVLYPDVQKRAQAEIDSVIGTDRLPMFEDREYLPYVDAVLRETFRWHPIAPLGIPHATSSDDIYDGYFIPKGTTVMINIWAIARDEKRYPDACHFMPERFIHANGMLTDDDPKQYVFGLGRRVCPGRATADASLWSAIVTMLATLNISFAKDDQGKVINFTPEFTTGITRRPTTFPCSISARSHFRPELLDIL</sequence>
<evidence type="ECO:0000313" key="13">
    <source>
        <dbReference type="Proteomes" id="UP000092154"/>
    </source>
</evidence>
<evidence type="ECO:0000256" key="4">
    <source>
        <dbReference type="ARBA" id="ARBA00022617"/>
    </source>
</evidence>
<dbReference type="GO" id="GO:0020037">
    <property type="term" value="F:heme binding"/>
    <property type="evidence" value="ECO:0007669"/>
    <property type="project" value="InterPro"/>
</dbReference>
<dbReference type="InterPro" id="IPR002401">
    <property type="entry name" value="Cyt_P450_E_grp-I"/>
</dbReference>
<evidence type="ECO:0000256" key="6">
    <source>
        <dbReference type="ARBA" id="ARBA00023002"/>
    </source>
</evidence>
<dbReference type="GO" id="GO:0004497">
    <property type="term" value="F:monooxygenase activity"/>
    <property type="evidence" value="ECO:0007669"/>
    <property type="project" value="UniProtKB-KW"/>
</dbReference>
<comment type="cofactor">
    <cofactor evidence="1 9">
        <name>heme</name>
        <dbReference type="ChEBI" id="CHEBI:30413"/>
    </cofactor>
</comment>
<evidence type="ECO:0000256" key="3">
    <source>
        <dbReference type="ARBA" id="ARBA00010617"/>
    </source>
</evidence>
<evidence type="ECO:0000256" key="8">
    <source>
        <dbReference type="ARBA" id="ARBA00023033"/>
    </source>
</evidence>
<feature type="transmembrane region" description="Helical" evidence="11">
    <location>
        <begin position="12"/>
        <end position="30"/>
    </location>
</feature>
<keyword evidence="8 10" id="KW-0503">Monooxygenase</keyword>
<keyword evidence="11" id="KW-0472">Membrane</keyword>
<dbReference type="InterPro" id="IPR017972">
    <property type="entry name" value="Cyt_P450_CS"/>
</dbReference>
<feature type="binding site" description="axial binding residue" evidence="9">
    <location>
        <position position="448"/>
    </location>
    <ligand>
        <name>heme</name>
        <dbReference type="ChEBI" id="CHEBI:30413"/>
    </ligand>
    <ligandPart>
        <name>Fe</name>
        <dbReference type="ChEBI" id="CHEBI:18248"/>
    </ligandPart>
</feature>
<keyword evidence="7 9" id="KW-0408">Iron</keyword>
<proteinExistence type="inferred from homology"/>
<dbReference type="GO" id="GO:0005506">
    <property type="term" value="F:iron ion binding"/>
    <property type="evidence" value="ECO:0007669"/>
    <property type="project" value="InterPro"/>
</dbReference>
<evidence type="ECO:0000256" key="10">
    <source>
        <dbReference type="RuleBase" id="RU000461"/>
    </source>
</evidence>
<dbReference type="PRINTS" id="PR00385">
    <property type="entry name" value="P450"/>
</dbReference>
<dbReference type="PANTHER" id="PTHR46300:SF7">
    <property type="entry name" value="P450, PUTATIVE (EUROFUNG)-RELATED"/>
    <property type="match status" value="1"/>
</dbReference>
<dbReference type="SUPFAM" id="SSF48264">
    <property type="entry name" value="Cytochrome P450"/>
    <property type="match status" value="1"/>
</dbReference>
<accession>A0A1B7NA26</accession>
<evidence type="ECO:0000256" key="2">
    <source>
        <dbReference type="ARBA" id="ARBA00005179"/>
    </source>
</evidence>
<dbReference type="EMBL" id="KV448173">
    <property type="protein sequence ID" value="OAX41722.1"/>
    <property type="molecule type" value="Genomic_DNA"/>
</dbReference>
<dbReference type="GO" id="GO:0016705">
    <property type="term" value="F:oxidoreductase activity, acting on paired donors, with incorporation or reduction of molecular oxygen"/>
    <property type="evidence" value="ECO:0007669"/>
    <property type="project" value="InterPro"/>
</dbReference>
<evidence type="ECO:0000256" key="11">
    <source>
        <dbReference type="SAM" id="Phobius"/>
    </source>
</evidence>
<keyword evidence="11" id="KW-1133">Transmembrane helix</keyword>
<organism evidence="12 13">
    <name type="scientific">Rhizopogon vinicolor AM-OR11-026</name>
    <dbReference type="NCBI Taxonomy" id="1314800"/>
    <lineage>
        <taxon>Eukaryota</taxon>
        <taxon>Fungi</taxon>
        <taxon>Dikarya</taxon>
        <taxon>Basidiomycota</taxon>
        <taxon>Agaricomycotina</taxon>
        <taxon>Agaricomycetes</taxon>
        <taxon>Agaricomycetidae</taxon>
        <taxon>Boletales</taxon>
        <taxon>Suillineae</taxon>
        <taxon>Rhizopogonaceae</taxon>
        <taxon>Rhizopogon</taxon>
    </lineage>
</organism>
<dbReference type="STRING" id="1314800.A0A1B7NA26"/>
<comment type="similarity">
    <text evidence="3 10">Belongs to the cytochrome P450 family.</text>
</comment>
<dbReference type="InterPro" id="IPR001128">
    <property type="entry name" value="Cyt_P450"/>
</dbReference>
<dbReference type="OrthoDB" id="2789670at2759"/>
<comment type="pathway">
    <text evidence="2">Secondary metabolite biosynthesis.</text>
</comment>
<dbReference type="Proteomes" id="UP000092154">
    <property type="component" value="Unassembled WGS sequence"/>
</dbReference>
<evidence type="ECO:0000256" key="7">
    <source>
        <dbReference type="ARBA" id="ARBA00023004"/>
    </source>
</evidence>
<name>A0A1B7NA26_9AGAM</name>
<dbReference type="InterPro" id="IPR036396">
    <property type="entry name" value="Cyt_P450_sf"/>
</dbReference>
<keyword evidence="13" id="KW-1185">Reference proteome</keyword>
<gene>
    <name evidence="12" type="ORF">K503DRAFT_834758</name>
</gene>
<evidence type="ECO:0000313" key="12">
    <source>
        <dbReference type="EMBL" id="OAX41722.1"/>
    </source>
</evidence>
<dbReference type="AlphaFoldDB" id="A0A1B7NA26"/>
<dbReference type="CDD" id="cd11065">
    <property type="entry name" value="CYP64-like"/>
    <property type="match status" value="1"/>
</dbReference>